<name>A0A4Y9ZXI5_9AGAM</name>
<evidence type="ECO:0000256" key="4">
    <source>
        <dbReference type="ARBA" id="ARBA00022692"/>
    </source>
</evidence>
<evidence type="ECO:0000256" key="2">
    <source>
        <dbReference type="ARBA" id="ARBA00006175"/>
    </source>
</evidence>
<evidence type="ECO:0000256" key="5">
    <source>
        <dbReference type="ARBA" id="ARBA00022737"/>
    </source>
</evidence>
<reference evidence="11 12" key="1">
    <citation type="submission" date="2019-02" db="EMBL/GenBank/DDBJ databases">
        <title>Genome sequencing of the rare red list fungi Hericium alpestre (H. flagellum).</title>
        <authorList>
            <person name="Buettner E."/>
            <person name="Kellner H."/>
        </authorList>
    </citation>
    <scope>NUCLEOTIDE SEQUENCE [LARGE SCALE GENOMIC DNA]</scope>
    <source>
        <strain evidence="11 12">DSM 108284</strain>
    </source>
</reference>
<dbReference type="PANTHER" id="PTHR43829:SF9">
    <property type="entry name" value="AQUAPORIN-9"/>
    <property type="match status" value="1"/>
</dbReference>
<evidence type="ECO:0000256" key="1">
    <source>
        <dbReference type="ARBA" id="ARBA00004141"/>
    </source>
</evidence>
<protein>
    <recommendedName>
        <fullName evidence="13">Aquaporin</fullName>
    </recommendedName>
</protein>
<dbReference type="InterPro" id="IPR023271">
    <property type="entry name" value="Aquaporin-like"/>
</dbReference>
<keyword evidence="12" id="KW-1185">Reference proteome</keyword>
<dbReference type="InterPro" id="IPR050363">
    <property type="entry name" value="MIP/Aquaporin"/>
</dbReference>
<comment type="caution">
    <text evidence="11">The sequence shown here is derived from an EMBL/GenBank/DDBJ whole genome shotgun (WGS) entry which is preliminary data.</text>
</comment>
<dbReference type="SUPFAM" id="SSF81338">
    <property type="entry name" value="Aquaporin-like"/>
    <property type="match status" value="1"/>
</dbReference>
<dbReference type="PANTHER" id="PTHR43829">
    <property type="entry name" value="AQUAPORIN OR AQUAGLYCEROPORIN RELATED"/>
    <property type="match status" value="1"/>
</dbReference>
<evidence type="ECO:0008006" key="13">
    <source>
        <dbReference type="Google" id="ProtNLM"/>
    </source>
</evidence>
<evidence type="ECO:0000256" key="7">
    <source>
        <dbReference type="ARBA" id="ARBA00023136"/>
    </source>
</evidence>
<proteinExistence type="inferred from homology"/>
<sequence>MLVFANYFHAIDVFEGGKGRRSTPGTASLFATYSLSYLPSANCFFDEFVGAFIVILVVFAVTDKRNNPPAPGMVPVALFILILGIGAAFGMQTGYAVNPARDLGPRIMTAMMGYGRAVFNFRSQY</sequence>
<feature type="transmembrane region" description="Helical" evidence="10">
    <location>
        <begin position="44"/>
        <end position="62"/>
    </location>
</feature>
<dbReference type="OrthoDB" id="3222at2759"/>
<gene>
    <name evidence="11" type="ORF">EWM64_g5793</name>
</gene>
<dbReference type="Proteomes" id="UP000298061">
    <property type="component" value="Unassembled WGS sequence"/>
</dbReference>
<dbReference type="Pfam" id="PF00230">
    <property type="entry name" value="MIP"/>
    <property type="match status" value="1"/>
</dbReference>
<accession>A0A4Y9ZXI5</accession>
<dbReference type="GO" id="GO:0015250">
    <property type="term" value="F:water channel activity"/>
    <property type="evidence" value="ECO:0007669"/>
    <property type="project" value="TreeGrafter"/>
</dbReference>
<feature type="transmembrane region" description="Helical" evidence="10">
    <location>
        <begin position="74"/>
        <end position="97"/>
    </location>
</feature>
<dbReference type="STRING" id="135208.A0A4Y9ZXI5"/>
<dbReference type="GO" id="GO:0015254">
    <property type="term" value="F:glycerol channel activity"/>
    <property type="evidence" value="ECO:0007669"/>
    <property type="project" value="TreeGrafter"/>
</dbReference>
<evidence type="ECO:0000256" key="3">
    <source>
        <dbReference type="ARBA" id="ARBA00022448"/>
    </source>
</evidence>
<evidence type="ECO:0000313" key="12">
    <source>
        <dbReference type="Proteomes" id="UP000298061"/>
    </source>
</evidence>
<dbReference type="PRINTS" id="PR00783">
    <property type="entry name" value="MINTRINSICP"/>
</dbReference>
<dbReference type="GO" id="GO:0005886">
    <property type="term" value="C:plasma membrane"/>
    <property type="evidence" value="ECO:0007669"/>
    <property type="project" value="TreeGrafter"/>
</dbReference>
<dbReference type="EMBL" id="SFCI01000726">
    <property type="protein sequence ID" value="TFY78219.1"/>
    <property type="molecule type" value="Genomic_DNA"/>
</dbReference>
<keyword evidence="3 9" id="KW-0813">Transport</keyword>
<dbReference type="Gene3D" id="1.20.1080.10">
    <property type="entry name" value="Glycerol uptake facilitator protein"/>
    <property type="match status" value="1"/>
</dbReference>
<organism evidence="11 12">
    <name type="scientific">Hericium alpestre</name>
    <dbReference type="NCBI Taxonomy" id="135208"/>
    <lineage>
        <taxon>Eukaryota</taxon>
        <taxon>Fungi</taxon>
        <taxon>Dikarya</taxon>
        <taxon>Basidiomycota</taxon>
        <taxon>Agaricomycotina</taxon>
        <taxon>Agaricomycetes</taxon>
        <taxon>Russulales</taxon>
        <taxon>Hericiaceae</taxon>
        <taxon>Hericium</taxon>
    </lineage>
</organism>
<dbReference type="AlphaFoldDB" id="A0A4Y9ZXI5"/>
<evidence type="ECO:0000313" key="11">
    <source>
        <dbReference type="EMBL" id="TFY78219.1"/>
    </source>
</evidence>
<keyword evidence="4 9" id="KW-0812">Transmembrane</keyword>
<evidence type="ECO:0000256" key="9">
    <source>
        <dbReference type="RuleBase" id="RU000477"/>
    </source>
</evidence>
<comment type="similarity">
    <text evidence="2 9">Belongs to the MIP/aquaporin (TC 1.A.8) family.</text>
</comment>
<keyword evidence="7 10" id="KW-0472">Membrane</keyword>
<evidence type="ECO:0000256" key="8">
    <source>
        <dbReference type="ARBA" id="ARBA00034651"/>
    </source>
</evidence>
<comment type="subcellular location">
    <subcellularLocation>
        <location evidence="1">Membrane</location>
        <topology evidence="1">Multi-pass membrane protein</topology>
    </subcellularLocation>
</comment>
<comment type="catalytic activity">
    <reaction evidence="8">
        <text>H2O(in) = H2O(out)</text>
        <dbReference type="Rhea" id="RHEA:29667"/>
        <dbReference type="ChEBI" id="CHEBI:15377"/>
    </reaction>
</comment>
<keyword evidence="6 10" id="KW-1133">Transmembrane helix</keyword>
<evidence type="ECO:0000256" key="6">
    <source>
        <dbReference type="ARBA" id="ARBA00022989"/>
    </source>
</evidence>
<dbReference type="InterPro" id="IPR000425">
    <property type="entry name" value="MIP"/>
</dbReference>
<evidence type="ECO:0000256" key="10">
    <source>
        <dbReference type="SAM" id="Phobius"/>
    </source>
</evidence>
<keyword evidence="5" id="KW-0677">Repeat</keyword>